<evidence type="ECO:0000313" key="1">
    <source>
        <dbReference type="EMBL" id="MEQ2299761.1"/>
    </source>
</evidence>
<organism evidence="1 2">
    <name type="scientific">Ameca splendens</name>
    <dbReference type="NCBI Taxonomy" id="208324"/>
    <lineage>
        <taxon>Eukaryota</taxon>
        <taxon>Metazoa</taxon>
        <taxon>Chordata</taxon>
        <taxon>Craniata</taxon>
        <taxon>Vertebrata</taxon>
        <taxon>Euteleostomi</taxon>
        <taxon>Actinopterygii</taxon>
        <taxon>Neopterygii</taxon>
        <taxon>Teleostei</taxon>
        <taxon>Neoteleostei</taxon>
        <taxon>Acanthomorphata</taxon>
        <taxon>Ovalentaria</taxon>
        <taxon>Atherinomorphae</taxon>
        <taxon>Cyprinodontiformes</taxon>
        <taxon>Goodeidae</taxon>
        <taxon>Ameca</taxon>
    </lineage>
</organism>
<feature type="non-terminal residue" evidence="1">
    <location>
        <position position="1"/>
    </location>
</feature>
<evidence type="ECO:0000313" key="2">
    <source>
        <dbReference type="Proteomes" id="UP001469553"/>
    </source>
</evidence>
<comment type="caution">
    <text evidence="1">The sequence shown here is derived from an EMBL/GenBank/DDBJ whole genome shotgun (WGS) entry which is preliminary data.</text>
</comment>
<reference evidence="1 2" key="1">
    <citation type="submission" date="2021-06" db="EMBL/GenBank/DDBJ databases">
        <authorList>
            <person name="Palmer J.M."/>
        </authorList>
    </citation>
    <scope>NUCLEOTIDE SEQUENCE [LARGE SCALE GENOMIC DNA]</scope>
    <source>
        <strain evidence="1 2">AS_MEX2019</strain>
        <tissue evidence="1">Muscle</tissue>
    </source>
</reference>
<dbReference type="Proteomes" id="UP001469553">
    <property type="component" value="Unassembled WGS sequence"/>
</dbReference>
<dbReference type="EMBL" id="JAHRIP010048449">
    <property type="protein sequence ID" value="MEQ2299761.1"/>
    <property type="molecule type" value="Genomic_DNA"/>
</dbReference>
<protein>
    <recommendedName>
        <fullName evidence="3">Reverse transcriptase domain-containing protein</fullName>
    </recommendedName>
</protein>
<evidence type="ECO:0008006" key="3">
    <source>
        <dbReference type="Google" id="ProtNLM"/>
    </source>
</evidence>
<accession>A0ABV0Z2D4</accession>
<name>A0ABV0Z2D4_9TELE</name>
<sequence>PKIQCRSRLDHRLQNPEYPLSAHQEPKRRVLFYRETGRQMMQSTWDFTSSCTTSTTQGRTPRMSVDFSSAFNTINPDILHYPAHIAGLFLSVVYQLPD</sequence>
<gene>
    <name evidence="1" type="ORF">AMECASPLE_018359</name>
</gene>
<proteinExistence type="predicted"/>
<keyword evidence="2" id="KW-1185">Reference proteome</keyword>